<dbReference type="RefSeq" id="WP_188895218.1">
    <property type="nucleotide sequence ID" value="NZ_BMMZ01000004.1"/>
</dbReference>
<dbReference type="PIRSF" id="PIRSF006288">
    <property type="entry name" value="PII_uridyltransf"/>
    <property type="match status" value="1"/>
</dbReference>
<sequence>MTASRRRDLTGERLAVALESSWAPGAGPDRRLAMTGIVEEALEELYSVADGPATGVALATVGSLARRELGPRSDIDLVLLHDGSIRMINNLAERLWYPLWDRGVRLDHSVRTPAECVRVAGDELSAGVGLLDLRVIAGDAELVRNTRSRLLDSWRSGARKRLEELIVSITDRARTFGDAGYLLEPDLKESRGGFRDMVMLRALAATWLTDRPHEGVLDSYNLLLDVRDALHLASGRSLDRMLATETDDVAKRLGIGSVDQLHRSVSMAARRIGHAIDLTIRAAREAAPTRRILRRDRRPQLDRAPHGLVINRGEVSLDKATAPNDPLVGLRAGALAARSGLVLSPVTAENLGKHAPPLPTPWPSEAKDAWLDLLSSGPALPPVWEALELNGCITRWIPQWSLIQALPQYNPIHRHTVDRHSVQTAIEAHRHLTAVERPDLLLLACLFHDIGKGLRTQGVPGTEHASAGAPLARQIVLDIGVSETDADLIELLVREHLALAELATRRDHADPATIDALIAAVDGRTEVLEMLRALTESDARAAGPTAWSAWRGRLINDLADRVLSRLHGTPPPADTGSEAAVALSRAVRHDGRPRIDLHPQPGGPELIIACRDRLGLFSDTAGLLAAHRVGIRSALTNTVDGIAVSTWLTDAEGTADLPDPAHLAGELRRLADHDQRSLASIRRYEERIQASDQVPVVKLIEDASRSAAVIEVRVADRRGLLYTIGALLAGADLSIRSAHVTTLAGQAIDTFYVTEADNTLPGPDRCTEAVALLTTAAAGVGEAGRP</sequence>
<dbReference type="PROSITE" id="PS51831">
    <property type="entry name" value="HD"/>
    <property type="match status" value="1"/>
</dbReference>
<accession>A0A917W4D7</accession>
<dbReference type="Gene3D" id="1.10.3090.10">
    <property type="entry name" value="cca-adding enzyme, domain 2"/>
    <property type="match status" value="1"/>
</dbReference>
<keyword evidence="11" id="KW-1185">Reference proteome</keyword>
<dbReference type="InterPro" id="IPR043519">
    <property type="entry name" value="NT_sf"/>
</dbReference>
<reference evidence="10" key="2">
    <citation type="submission" date="2020-09" db="EMBL/GenBank/DDBJ databases">
        <authorList>
            <person name="Sun Q."/>
            <person name="Zhou Y."/>
        </authorList>
    </citation>
    <scope>NUCLEOTIDE SEQUENCE</scope>
    <source>
        <strain evidence="10">CGMCC 4.7306</strain>
    </source>
</reference>
<feature type="domain" description="ACT" evidence="8">
    <location>
        <begin position="709"/>
        <end position="786"/>
    </location>
</feature>
<dbReference type="CDD" id="cd04899">
    <property type="entry name" value="ACT_ACR-UUR-like_2"/>
    <property type="match status" value="1"/>
</dbReference>
<gene>
    <name evidence="7 10" type="primary">glnD</name>
    <name evidence="10" type="ORF">GCM10011575_20970</name>
</gene>
<dbReference type="InterPro" id="IPR003607">
    <property type="entry name" value="HD/PDEase_dom"/>
</dbReference>
<dbReference type="InterPro" id="IPR045865">
    <property type="entry name" value="ACT-like_dom_sf"/>
</dbReference>
<keyword evidence="5 7" id="KW-0460">Magnesium</keyword>
<evidence type="ECO:0000256" key="3">
    <source>
        <dbReference type="ARBA" id="ARBA00022737"/>
    </source>
</evidence>
<evidence type="ECO:0000256" key="5">
    <source>
        <dbReference type="ARBA" id="ARBA00022842"/>
    </source>
</evidence>
<comment type="catalytic activity">
    <reaction evidence="7">
        <text>[protein-PII]-uridylyl-L-tyrosine + H2O = [protein-PII]-L-tyrosine + UMP + H(+)</text>
        <dbReference type="Rhea" id="RHEA:48600"/>
        <dbReference type="Rhea" id="RHEA-COMP:12147"/>
        <dbReference type="Rhea" id="RHEA-COMP:12148"/>
        <dbReference type="ChEBI" id="CHEBI:15377"/>
        <dbReference type="ChEBI" id="CHEBI:15378"/>
        <dbReference type="ChEBI" id="CHEBI:46858"/>
        <dbReference type="ChEBI" id="CHEBI:57865"/>
        <dbReference type="ChEBI" id="CHEBI:90602"/>
    </reaction>
</comment>
<dbReference type="NCBIfam" id="NF002895">
    <property type="entry name" value="PRK03381.1"/>
    <property type="match status" value="1"/>
</dbReference>
<comment type="cofactor">
    <cofactor evidence="7">
        <name>Mg(2+)</name>
        <dbReference type="ChEBI" id="CHEBI:18420"/>
    </cofactor>
</comment>
<proteinExistence type="inferred from homology"/>
<comment type="catalytic activity">
    <reaction evidence="7">
        <text>[protein-PII]-L-tyrosine + UTP = [protein-PII]-uridylyl-L-tyrosine + diphosphate</text>
        <dbReference type="Rhea" id="RHEA:13673"/>
        <dbReference type="Rhea" id="RHEA-COMP:12147"/>
        <dbReference type="Rhea" id="RHEA-COMP:12148"/>
        <dbReference type="ChEBI" id="CHEBI:33019"/>
        <dbReference type="ChEBI" id="CHEBI:46398"/>
        <dbReference type="ChEBI" id="CHEBI:46858"/>
        <dbReference type="ChEBI" id="CHEBI:90602"/>
        <dbReference type="EC" id="2.7.7.59"/>
    </reaction>
</comment>
<feature type="region of interest" description="Uridylyltransferase" evidence="7">
    <location>
        <begin position="1"/>
        <end position="300"/>
    </location>
</feature>
<protein>
    <recommendedName>
        <fullName evidence="7">Bifunctional uridylyltransferase/uridylyl-removing enzyme</fullName>
        <shortName evidence="7">UTase/UR</shortName>
    </recommendedName>
    <alternativeName>
        <fullName evidence="7">Bifunctional [protein-PII] modification enzyme</fullName>
    </alternativeName>
    <alternativeName>
        <fullName evidence="7">Bifunctional nitrogen sensor protein</fullName>
    </alternativeName>
    <domain>
        <recommendedName>
            <fullName evidence="7">[Protein-PII] uridylyltransferase</fullName>
            <shortName evidence="7">PII uridylyltransferase</shortName>
            <shortName evidence="7">UTase</shortName>
            <ecNumber evidence="7">2.7.7.59</ecNumber>
        </recommendedName>
    </domain>
    <domain>
        <recommendedName>
            <fullName evidence="7">[Protein-PII]-UMP uridylyl-removing enzyme</fullName>
            <shortName evidence="7">UR</shortName>
            <ecNumber evidence="7">3.1.4.-</ecNumber>
        </recommendedName>
    </domain>
</protein>
<dbReference type="SUPFAM" id="SSF55021">
    <property type="entry name" value="ACT-like"/>
    <property type="match status" value="2"/>
</dbReference>
<evidence type="ECO:0000256" key="7">
    <source>
        <dbReference type="HAMAP-Rule" id="MF_00277"/>
    </source>
</evidence>
<evidence type="ECO:0000313" key="11">
    <source>
        <dbReference type="Proteomes" id="UP000613840"/>
    </source>
</evidence>
<evidence type="ECO:0000313" key="10">
    <source>
        <dbReference type="EMBL" id="GGL62232.1"/>
    </source>
</evidence>
<dbReference type="Pfam" id="PF08335">
    <property type="entry name" value="GlnD_UR_UTase"/>
    <property type="match status" value="2"/>
</dbReference>
<dbReference type="PANTHER" id="PTHR47320:SF1">
    <property type="entry name" value="BIFUNCTIONAL URIDYLYLTRANSFERASE_URIDYLYL-REMOVING ENZYME"/>
    <property type="match status" value="1"/>
</dbReference>
<comment type="domain">
    <text evidence="7">Has four distinct domains: an N-terminal nucleotidyltransferase (NT) domain responsible for UTase activity, a central HD domain that encodes UR activity, and two C-terminal ACT domains that seem to have a role in glutamine sensing.</text>
</comment>
<feature type="domain" description="HD" evidence="9">
    <location>
        <begin position="417"/>
        <end position="524"/>
    </location>
</feature>
<comment type="activity regulation">
    <text evidence="7">Uridylyltransferase (UTase) activity is inhibited by glutamine, while glutamine activates uridylyl-removing (UR) activity.</text>
</comment>
<dbReference type="EC" id="2.7.7.59" evidence="7"/>
<evidence type="ECO:0000259" key="9">
    <source>
        <dbReference type="PROSITE" id="PS51831"/>
    </source>
</evidence>
<dbReference type="InterPro" id="IPR006675">
    <property type="entry name" value="HDIG_dom"/>
</dbReference>
<dbReference type="Proteomes" id="UP000613840">
    <property type="component" value="Unassembled WGS sequence"/>
</dbReference>
<dbReference type="NCBIfam" id="TIGR00277">
    <property type="entry name" value="HDIG"/>
    <property type="match status" value="1"/>
</dbReference>
<keyword evidence="4 7" id="KW-0378">Hydrolase</keyword>
<evidence type="ECO:0000256" key="4">
    <source>
        <dbReference type="ARBA" id="ARBA00022801"/>
    </source>
</evidence>
<evidence type="ECO:0000256" key="6">
    <source>
        <dbReference type="ARBA" id="ARBA00023268"/>
    </source>
</evidence>
<dbReference type="HAMAP" id="MF_00277">
    <property type="entry name" value="PII_uridylyl_transf"/>
    <property type="match status" value="1"/>
</dbReference>
<dbReference type="SUPFAM" id="SSF81301">
    <property type="entry name" value="Nucleotidyltransferase"/>
    <property type="match status" value="1"/>
</dbReference>
<dbReference type="Pfam" id="PF01966">
    <property type="entry name" value="HD"/>
    <property type="match status" value="1"/>
</dbReference>
<dbReference type="GO" id="GO:0006808">
    <property type="term" value="P:regulation of nitrogen utilization"/>
    <property type="evidence" value="ECO:0007669"/>
    <property type="project" value="UniProtKB-UniRule"/>
</dbReference>
<organism evidence="10 11">
    <name type="scientific">Microlunatus endophyticus</name>
    <dbReference type="NCBI Taxonomy" id="1716077"/>
    <lineage>
        <taxon>Bacteria</taxon>
        <taxon>Bacillati</taxon>
        <taxon>Actinomycetota</taxon>
        <taxon>Actinomycetes</taxon>
        <taxon>Propionibacteriales</taxon>
        <taxon>Propionibacteriaceae</taxon>
        <taxon>Microlunatus</taxon>
    </lineage>
</organism>
<comment type="caution">
    <text evidence="7">Lacks conserved residue(s) required for the propagation of feature annotation.</text>
</comment>
<evidence type="ECO:0000256" key="2">
    <source>
        <dbReference type="ARBA" id="ARBA00022695"/>
    </source>
</evidence>
<evidence type="ECO:0000256" key="1">
    <source>
        <dbReference type="ARBA" id="ARBA00022679"/>
    </source>
</evidence>
<dbReference type="EMBL" id="BMMZ01000004">
    <property type="protein sequence ID" value="GGL62232.1"/>
    <property type="molecule type" value="Genomic_DNA"/>
</dbReference>
<dbReference type="PANTHER" id="PTHR47320">
    <property type="entry name" value="BIFUNCTIONAL URIDYLYLTRANSFERASE/URIDYLYL-REMOVING ENZYME"/>
    <property type="match status" value="1"/>
</dbReference>
<name>A0A917W4D7_9ACTN</name>
<dbReference type="InterPro" id="IPR010043">
    <property type="entry name" value="UTase/UR"/>
</dbReference>
<dbReference type="EC" id="3.1.4.-" evidence="7"/>
<evidence type="ECO:0000259" key="8">
    <source>
        <dbReference type="PROSITE" id="PS51671"/>
    </source>
</evidence>
<reference evidence="10" key="1">
    <citation type="journal article" date="2014" name="Int. J. Syst. Evol. Microbiol.">
        <title>Complete genome sequence of Corynebacterium casei LMG S-19264T (=DSM 44701T), isolated from a smear-ripened cheese.</title>
        <authorList>
            <consortium name="US DOE Joint Genome Institute (JGI-PGF)"/>
            <person name="Walter F."/>
            <person name="Albersmeier A."/>
            <person name="Kalinowski J."/>
            <person name="Ruckert C."/>
        </authorList>
    </citation>
    <scope>NUCLEOTIDE SEQUENCE</scope>
    <source>
        <strain evidence="10">CGMCC 4.7306</strain>
    </source>
</reference>
<dbReference type="GO" id="GO:0008081">
    <property type="term" value="F:phosphoric diester hydrolase activity"/>
    <property type="evidence" value="ECO:0007669"/>
    <property type="project" value="UniProtKB-UniRule"/>
</dbReference>
<dbReference type="GO" id="GO:0008773">
    <property type="term" value="F:[protein-PII] uridylyltransferase activity"/>
    <property type="evidence" value="ECO:0007669"/>
    <property type="project" value="UniProtKB-UniRule"/>
</dbReference>
<dbReference type="CDD" id="cd05401">
    <property type="entry name" value="NT_GlnE_GlnD_like"/>
    <property type="match status" value="1"/>
</dbReference>
<dbReference type="AlphaFoldDB" id="A0A917W4D7"/>
<comment type="similarity">
    <text evidence="7">Belongs to the GlnD family.</text>
</comment>
<dbReference type="CDD" id="cd00077">
    <property type="entry name" value="HDc"/>
    <property type="match status" value="1"/>
</dbReference>
<keyword evidence="2 7" id="KW-0548">Nucleotidyltransferase</keyword>
<dbReference type="SUPFAM" id="SSF109604">
    <property type="entry name" value="HD-domain/PDEase-like"/>
    <property type="match status" value="1"/>
</dbReference>
<feature type="domain" description="ACT" evidence="8">
    <location>
        <begin position="605"/>
        <end position="683"/>
    </location>
</feature>
<keyword evidence="3" id="KW-0677">Repeat</keyword>
<comment type="function">
    <text evidence="7">Modifies, by uridylylation and deuridylylation, the PII regulatory proteins (GlnB and homologs), in response to the nitrogen status of the cell that GlnD senses through the glutamine level. Under low glutamine levels, catalyzes the conversion of the PII proteins and UTP to PII-UMP and PPi, while under higher glutamine levels, GlnD hydrolyzes PII-UMP to PII and UMP (deuridylylation). Thus, controls uridylylation state and activity of the PII proteins, and plays an important role in the regulation of nitrogen metabolism.</text>
</comment>
<keyword evidence="6 7" id="KW-0511">Multifunctional enzyme</keyword>
<dbReference type="InterPro" id="IPR002912">
    <property type="entry name" value="ACT_dom"/>
</dbReference>
<dbReference type="InterPro" id="IPR006674">
    <property type="entry name" value="HD_domain"/>
</dbReference>
<dbReference type="InterPro" id="IPR013546">
    <property type="entry name" value="PII_UdlTrfase/GS_AdlTrfase"/>
</dbReference>
<dbReference type="SMART" id="SM00471">
    <property type="entry name" value="HDc"/>
    <property type="match status" value="1"/>
</dbReference>
<keyword evidence="1 7" id="KW-0808">Transferase</keyword>
<dbReference type="PROSITE" id="PS51671">
    <property type="entry name" value="ACT"/>
    <property type="match status" value="2"/>
</dbReference>
<dbReference type="CDD" id="cd04873">
    <property type="entry name" value="ACT_UUR-ACR-like"/>
    <property type="match status" value="1"/>
</dbReference>
<comment type="caution">
    <text evidence="10">The sequence shown here is derived from an EMBL/GenBank/DDBJ whole genome shotgun (WGS) entry which is preliminary data.</text>
</comment>